<gene>
    <name evidence="1" type="ORF">OBE_15774</name>
</gene>
<protein>
    <submittedName>
        <fullName evidence="1">Uncharacterized protein</fullName>
    </submittedName>
</protein>
<organism evidence="1">
    <name type="scientific">human gut metagenome</name>
    <dbReference type="NCBI Taxonomy" id="408170"/>
    <lineage>
        <taxon>unclassified sequences</taxon>
        <taxon>metagenomes</taxon>
        <taxon>organismal metagenomes</taxon>
    </lineage>
</organism>
<dbReference type="EMBL" id="AJWZ01010842">
    <property type="protein sequence ID" value="EKC47312.1"/>
    <property type="molecule type" value="Genomic_DNA"/>
</dbReference>
<feature type="non-terminal residue" evidence="1">
    <location>
        <position position="170"/>
    </location>
</feature>
<proteinExistence type="predicted"/>
<reference evidence="1" key="1">
    <citation type="journal article" date="2013" name="Environ. Microbiol.">
        <title>Microbiota from the distal guts of lean and obese adolescents exhibit partial functional redundancy besides clear differences in community structure.</title>
        <authorList>
            <person name="Ferrer M."/>
            <person name="Ruiz A."/>
            <person name="Lanza F."/>
            <person name="Haange S.B."/>
            <person name="Oberbach A."/>
            <person name="Till H."/>
            <person name="Bargiela R."/>
            <person name="Campoy C."/>
            <person name="Segura M.T."/>
            <person name="Richter M."/>
            <person name="von Bergen M."/>
            <person name="Seifert J."/>
            <person name="Suarez A."/>
        </authorList>
    </citation>
    <scope>NUCLEOTIDE SEQUENCE</scope>
</reference>
<name>K1RF23_9ZZZZ</name>
<accession>K1RF23</accession>
<sequence>SVIGFSGTPYLEKAEKFKVVDSLSVGTAEITNIVYFYPLIDGVGNFLKRPIVKIADIADSSLIIEKGVREFLDTYKDTIYADGLTAKLGIYCGTIEKLEEVIYPLVSRIVTEYGLGTDVILKFHKGNKQYKMSADSQMQFDILDKSISKIRIILLVQIGKEGWDCRSLTG</sequence>
<comment type="caution">
    <text evidence="1">The sequence shown here is derived from an EMBL/GenBank/DDBJ whole genome shotgun (WGS) entry which is preliminary data.</text>
</comment>
<dbReference type="AlphaFoldDB" id="K1RF23"/>
<evidence type="ECO:0000313" key="1">
    <source>
        <dbReference type="EMBL" id="EKC47312.1"/>
    </source>
</evidence>
<feature type="non-terminal residue" evidence="1">
    <location>
        <position position="1"/>
    </location>
</feature>